<accession>A0AAN6DPL5</accession>
<dbReference type="AlphaFoldDB" id="A0AAN6DPL5"/>
<dbReference type="InterPro" id="IPR005052">
    <property type="entry name" value="Lectin_leg"/>
</dbReference>
<keyword evidence="2 7" id="KW-0812">Transmembrane</keyword>
<evidence type="ECO:0000256" key="6">
    <source>
        <dbReference type="SAM" id="MobiDB-lite"/>
    </source>
</evidence>
<dbReference type="SUPFAM" id="SSF49899">
    <property type="entry name" value="Concanavalin A-like lectins/glucanases"/>
    <property type="match status" value="1"/>
</dbReference>
<dbReference type="GO" id="GO:0006888">
    <property type="term" value="P:endoplasmic reticulum to Golgi vesicle-mediated transport"/>
    <property type="evidence" value="ECO:0007669"/>
    <property type="project" value="TreeGrafter"/>
</dbReference>
<evidence type="ECO:0000313" key="10">
    <source>
        <dbReference type="EMBL" id="KAI1609856.1"/>
    </source>
</evidence>
<name>A0AAN6DPL5_9EURO</name>
<feature type="transmembrane region" description="Helical" evidence="7">
    <location>
        <begin position="403"/>
        <end position="422"/>
    </location>
</feature>
<evidence type="ECO:0000313" key="11">
    <source>
        <dbReference type="Proteomes" id="UP001203852"/>
    </source>
</evidence>
<organism evidence="10 11">
    <name type="scientific">Exophiala viscosa</name>
    <dbReference type="NCBI Taxonomy" id="2486360"/>
    <lineage>
        <taxon>Eukaryota</taxon>
        <taxon>Fungi</taxon>
        <taxon>Dikarya</taxon>
        <taxon>Ascomycota</taxon>
        <taxon>Pezizomycotina</taxon>
        <taxon>Eurotiomycetes</taxon>
        <taxon>Chaetothyriomycetidae</taxon>
        <taxon>Chaetothyriales</taxon>
        <taxon>Herpotrichiellaceae</taxon>
        <taxon>Exophiala</taxon>
    </lineage>
</organism>
<dbReference type="Proteomes" id="UP001203852">
    <property type="component" value="Unassembled WGS sequence"/>
</dbReference>
<dbReference type="EMBL" id="MU404359">
    <property type="protein sequence ID" value="KAI1609856.1"/>
    <property type="molecule type" value="Genomic_DNA"/>
</dbReference>
<evidence type="ECO:0000256" key="8">
    <source>
        <dbReference type="SAM" id="SignalP"/>
    </source>
</evidence>
<dbReference type="GO" id="GO:0005789">
    <property type="term" value="C:endoplasmic reticulum membrane"/>
    <property type="evidence" value="ECO:0007669"/>
    <property type="project" value="TreeGrafter"/>
</dbReference>
<keyword evidence="4 7" id="KW-1133">Transmembrane helix</keyword>
<protein>
    <submittedName>
        <fullName evidence="10">Concanavalin A-like lectin/glucanase domain-containing protein</fullName>
    </submittedName>
</protein>
<dbReference type="PANTHER" id="PTHR12223:SF28">
    <property type="entry name" value="LECTIN, MANNOSE BINDING 1 LIKE"/>
    <property type="match status" value="1"/>
</dbReference>
<dbReference type="GO" id="GO:0030134">
    <property type="term" value="C:COPII-coated ER to Golgi transport vesicle"/>
    <property type="evidence" value="ECO:0007669"/>
    <property type="project" value="TreeGrafter"/>
</dbReference>
<dbReference type="Gene3D" id="2.60.120.200">
    <property type="match status" value="1"/>
</dbReference>
<feature type="chain" id="PRO_5042841380" evidence="8">
    <location>
        <begin position="20"/>
        <end position="434"/>
    </location>
</feature>
<dbReference type="PROSITE" id="PS51328">
    <property type="entry name" value="L_LECTIN_LIKE"/>
    <property type="match status" value="1"/>
</dbReference>
<evidence type="ECO:0000259" key="9">
    <source>
        <dbReference type="PROSITE" id="PS51328"/>
    </source>
</evidence>
<reference evidence="10" key="1">
    <citation type="journal article" date="2022" name="bioRxiv">
        <title>Deciphering the potential niche of two novel black yeast fungi from a biological soil crust based on their genomes, phenotypes, and melanin regulation.</title>
        <authorList>
            <consortium name="DOE Joint Genome Institute"/>
            <person name="Carr E.C."/>
            <person name="Barton Q."/>
            <person name="Grambo S."/>
            <person name="Sullivan M."/>
            <person name="Renfro C.M."/>
            <person name="Kuo A."/>
            <person name="Pangilinan J."/>
            <person name="Lipzen A."/>
            <person name="Keymanesh K."/>
            <person name="Savage E."/>
            <person name="Barry K."/>
            <person name="Grigoriev I.V."/>
            <person name="Riekhof W.R."/>
            <person name="Harris S.S."/>
        </authorList>
    </citation>
    <scope>NUCLEOTIDE SEQUENCE</scope>
    <source>
        <strain evidence="10">JF 03-4F</strain>
    </source>
</reference>
<evidence type="ECO:0000256" key="7">
    <source>
        <dbReference type="SAM" id="Phobius"/>
    </source>
</evidence>
<evidence type="ECO:0000256" key="2">
    <source>
        <dbReference type="ARBA" id="ARBA00022692"/>
    </source>
</evidence>
<dbReference type="PANTHER" id="PTHR12223">
    <property type="entry name" value="VESICULAR MANNOSE-BINDING LECTIN"/>
    <property type="match status" value="1"/>
</dbReference>
<feature type="signal peptide" evidence="8">
    <location>
        <begin position="1"/>
        <end position="19"/>
    </location>
</feature>
<evidence type="ECO:0000256" key="3">
    <source>
        <dbReference type="ARBA" id="ARBA00022729"/>
    </source>
</evidence>
<keyword evidence="11" id="KW-1185">Reference proteome</keyword>
<evidence type="ECO:0000256" key="4">
    <source>
        <dbReference type="ARBA" id="ARBA00022989"/>
    </source>
</evidence>
<dbReference type="GO" id="GO:0005793">
    <property type="term" value="C:endoplasmic reticulum-Golgi intermediate compartment"/>
    <property type="evidence" value="ECO:0007669"/>
    <property type="project" value="TreeGrafter"/>
</dbReference>
<evidence type="ECO:0000256" key="5">
    <source>
        <dbReference type="ARBA" id="ARBA00023136"/>
    </source>
</evidence>
<gene>
    <name evidence="10" type="ORF">EDD36DRAFT_444979</name>
</gene>
<evidence type="ECO:0000256" key="1">
    <source>
        <dbReference type="ARBA" id="ARBA00004479"/>
    </source>
</evidence>
<sequence length="434" mass="48383">MLAFRSIYLFLLCAATALAQNLQIENALDELSFGHKQTISPNSFAIPGWAMLGEGHVPQLLSDRVILTPPHGGHKRGALWSEKKVTFKDWQVDLKFRAGATDRGSGSLQLWYVQDGEKTVSTSDIYSVGKWEGLAIVIDTVGGIQKIRGFLNDGTVEYKSNQNVESLAFGHCDYVYRNLGRPSQINVRATSSGLQVDVDGQRCFATDKVTLPTDYGFGITGASGDPPDSFELFGFAVSQASSTISQHAIHQQEQQQQQAPPPVPQSNPAAGQPQMAQMDDTPASHYTTSESQFADLHNRLNLLSKSISNLFTEITRHTAAEEARYKEILARIPNEQILKTLESRIGNLDRIVGDVERELKSSDHKSQFAKISEQLSQTHLGVTEHVPERMREYVQAHTPRIGFILYSFMAFQTCCIGAWAWYKWRKSTMPKKYL</sequence>
<feature type="compositionally biased region" description="Low complexity" evidence="6">
    <location>
        <begin position="246"/>
        <end position="258"/>
    </location>
</feature>
<dbReference type="GO" id="GO:0005537">
    <property type="term" value="F:D-mannose binding"/>
    <property type="evidence" value="ECO:0007669"/>
    <property type="project" value="TreeGrafter"/>
</dbReference>
<dbReference type="GO" id="GO:0000139">
    <property type="term" value="C:Golgi membrane"/>
    <property type="evidence" value="ECO:0007669"/>
    <property type="project" value="TreeGrafter"/>
</dbReference>
<dbReference type="Pfam" id="PF03388">
    <property type="entry name" value="Lectin_leg-like"/>
    <property type="match status" value="1"/>
</dbReference>
<feature type="region of interest" description="Disordered" evidence="6">
    <location>
        <begin position="244"/>
        <end position="288"/>
    </location>
</feature>
<feature type="domain" description="L-type lectin-like" evidence="9">
    <location>
        <begin position="30"/>
        <end position="240"/>
    </location>
</feature>
<keyword evidence="3 8" id="KW-0732">Signal</keyword>
<keyword evidence="5 7" id="KW-0472">Membrane</keyword>
<comment type="caution">
    <text evidence="10">The sequence shown here is derived from an EMBL/GenBank/DDBJ whole genome shotgun (WGS) entry which is preliminary data.</text>
</comment>
<dbReference type="InterPro" id="IPR051136">
    <property type="entry name" value="Intracellular_Lectin-GPT"/>
</dbReference>
<dbReference type="InterPro" id="IPR013320">
    <property type="entry name" value="ConA-like_dom_sf"/>
</dbReference>
<proteinExistence type="predicted"/>
<comment type="subcellular location">
    <subcellularLocation>
        <location evidence="1">Membrane</location>
        <topology evidence="1">Single-pass type I membrane protein</topology>
    </subcellularLocation>
</comment>